<dbReference type="Pfam" id="PF02602">
    <property type="entry name" value="HEM4"/>
    <property type="match status" value="1"/>
</dbReference>
<reference evidence="2 3" key="1">
    <citation type="submission" date="2022-04" db="EMBL/GenBank/DDBJ databases">
        <authorList>
            <person name="Grouzdev D.S."/>
            <person name="Pantiukh K.S."/>
            <person name="Krutkina M.S."/>
        </authorList>
    </citation>
    <scope>NUCLEOTIDE SEQUENCE [LARGE SCALE GENOMIC DNA]</scope>
    <source>
        <strain evidence="2 3">6x-1</strain>
    </source>
</reference>
<evidence type="ECO:0000259" key="1">
    <source>
        <dbReference type="Pfam" id="PF02602"/>
    </source>
</evidence>
<dbReference type="CDD" id="cd06578">
    <property type="entry name" value="HemD"/>
    <property type="match status" value="1"/>
</dbReference>
<comment type="caution">
    <text evidence="2">The sequence shown here is derived from an EMBL/GenBank/DDBJ whole genome shotgun (WGS) entry which is preliminary data.</text>
</comment>
<sequence length="207" mass="21278">MIEPLLTVEPLAAALPAGRFDAVTLTSVNGARLLQRHPARGELDRLPLFAVGWRTAAAAGDAFSAVEIAAGNGVALAALLRERLPAGARVLHVAGEDRAVDLGEALRADGIAVDVMVIYRTAAARVLTPATHAALAQGQIDAVLHFSPKTAATLVALGRQAGLVAQLGAMRHVCLSANIAAKLVQAGWSAGFCAEPTEESLLSLLGM</sequence>
<name>A0ABT0DEU2_9HYPH</name>
<evidence type="ECO:0000313" key="3">
    <source>
        <dbReference type="Proteomes" id="UP001203284"/>
    </source>
</evidence>
<protein>
    <submittedName>
        <fullName evidence="2">Uroporphyrinogen-III synthase</fullName>
    </submittedName>
</protein>
<dbReference type="InterPro" id="IPR036108">
    <property type="entry name" value="4pyrrol_syn_uPrphyn_synt_sf"/>
</dbReference>
<gene>
    <name evidence="2" type="ORF">MWN34_16320</name>
</gene>
<proteinExistence type="predicted"/>
<dbReference type="Gene3D" id="3.40.50.10090">
    <property type="match status" value="2"/>
</dbReference>
<dbReference type="InterPro" id="IPR003754">
    <property type="entry name" value="4pyrrol_synth_uPrphyn_synth"/>
</dbReference>
<accession>A0ABT0DEU2</accession>
<evidence type="ECO:0000313" key="2">
    <source>
        <dbReference type="EMBL" id="MCK0198479.1"/>
    </source>
</evidence>
<dbReference type="Proteomes" id="UP001203284">
    <property type="component" value="Unassembled WGS sequence"/>
</dbReference>
<dbReference type="SUPFAM" id="SSF69618">
    <property type="entry name" value="HemD-like"/>
    <property type="match status" value="1"/>
</dbReference>
<keyword evidence="3" id="KW-1185">Reference proteome</keyword>
<feature type="domain" description="Tetrapyrrole biosynthesis uroporphyrinogen III synthase" evidence="1">
    <location>
        <begin position="2"/>
        <end position="202"/>
    </location>
</feature>
<dbReference type="EMBL" id="JALKCH010000011">
    <property type="protein sequence ID" value="MCK0198479.1"/>
    <property type="molecule type" value="Genomic_DNA"/>
</dbReference>
<organism evidence="2 3">
    <name type="scientific">Ancylobacter crimeensis</name>
    <dbReference type="NCBI Taxonomy" id="2579147"/>
    <lineage>
        <taxon>Bacteria</taxon>
        <taxon>Pseudomonadati</taxon>
        <taxon>Pseudomonadota</taxon>
        <taxon>Alphaproteobacteria</taxon>
        <taxon>Hyphomicrobiales</taxon>
        <taxon>Xanthobacteraceae</taxon>
        <taxon>Ancylobacter</taxon>
    </lineage>
</organism>